<dbReference type="AlphaFoldDB" id="A0A8J5F2N2"/>
<keyword evidence="4" id="KW-0575">Peroxidase</keyword>
<dbReference type="GO" id="GO:0042744">
    <property type="term" value="P:hydrogen peroxide catabolic process"/>
    <property type="evidence" value="ECO:0007669"/>
    <property type="project" value="TreeGrafter"/>
</dbReference>
<protein>
    <recommendedName>
        <fullName evidence="3">glutaredoxin-dependent peroxiredoxin</fullName>
        <ecNumber evidence="3">1.11.1.25</ecNumber>
    </recommendedName>
    <alternativeName>
        <fullName evidence="8">Glutaredoxin-dependent peroxiredoxin</fullName>
    </alternativeName>
</protein>
<dbReference type="EMBL" id="JACMSC010000018">
    <property type="protein sequence ID" value="KAG6476998.1"/>
    <property type="molecule type" value="Genomic_DNA"/>
</dbReference>
<dbReference type="InterPro" id="IPR036291">
    <property type="entry name" value="NAD(P)-bd_dom_sf"/>
</dbReference>
<evidence type="ECO:0000256" key="4">
    <source>
        <dbReference type="ARBA" id="ARBA00022559"/>
    </source>
</evidence>
<evidence type="ECO:0000256" key="9">
    <source>
        <dbReference type="PIRSR" id="PIRSR637944-1"/>
    </source>
</evidence>
<reference evidence="11 12" key="1">
    <citation type="submission" date="2020-08" db="EMBL/GenBank/DDBJ databases">
        <title>Plant Genome Project.</title>
        <authorList>
            <person name="Zhang R.-G."/>
        </authorList>
    </citation>
    <scope>NUCLEOTIDE SEQUENCE [LARGE SCALE GENOMIC DNA]</scope>
    <source>
        <tissue evidence="11">Rhizome</tissue>
    </source>
</reference>
<dbReference type="Pfam" id="PF01370">
    <property type="entry name" value="Epimerase"/>
    <property type="match status" value="3"/>
</dbReference>
<keyword evidence="6" id="KW-0560">Oxidoreductase</keyword>
<dbReference type="GO" id="GO:0045454">
    <property type="term" value="P:cell redox homeostasis"/>
    <property type="evidence" value="ECO:0007669"/>
    <property type="project" value="TreeGrafter"/>
</dbReference>
<evidence type="ECO:0000256" key="8">
    <source>
        <dbReference type="ARBA" id="ARBA00031688"/>
    </source>
</evidence>
<dbReference type="EC" id="1.11.1.25" evidence="3"/>
<evidence type="ECO:0000256" key="6">
    <source>
        <dbReference type="ARBA" id="ARBA00023002"/>
    </source>
</evidence>
<dbReference type="GO" id="GO:0034599">
    <property type="term" value="P:cellular response to oxidative stress"/>
    <property type="evidence" value="ECO:0007669"/>
    <property type="project" value="InterPro"/>
</dbReference>
<sequence>MSASLSVAKIVALPSSLPRLLQPAARFHRVLSATNLPLRLHTRRSPLFPRFFASSVSATAAATTISVGDQLPDVTLSYFDSDGELQTVTVSDLTKGKKAILFAVPGAFTPTCSQKHLPGFVEKAGELRAKGVDTIACISVNDAFVMRAWKKDLNIRDEVLLLSDGNGEFTRALGVELDLSDKPVGLGVRSRRYALLAEDGVVKVLNLEEGGSFTISGPEDLLKDLRDEIFWDSSMEAAARMDLDGNPVALMTIWMIGARGFIGSHLCEKLMTETPHTVLAVDVYSDKIKQLLDPASSAQGQEARHPWDGRIQFHHLNIKHDSRLEGLIKMSELVRQLMLTGSLGHVHIPILLRICHSVQQFDALGPAFSLSVTLAATINLAAICTPADYHTRPLDTIYSNFIDALPVVRYCSESSKRLIHFSICEVYGKTVGSFLTNDHPLKISVSFLLDTLLFFPLHSADENICDLIDTRILCTQRRCILMHFSSICKQRWSYACAKQLIERLIYAEGAENGLEFTIVRPFNWIGPRMDFIPGIDGPSEPLKLLMAENPRANHHIFNVGNPNNEVPVKQLAEIMTQVPTFYEQVADLPSFSYLLMWLAFSPGVFKGVGEPPLEVPTVDVSSKEFYGEGYDDSDEQIPDMTIINKQLGWNPKTSSWDLLDSTLTYQHKIYSEAMRRSMAKSVASS</sequence>
<feature type="active site" description="Cysteine sulfenic acid (-SOH) intermediate" evidence="9">
    <location>
        <position position="112"/>
    </location>
</feature>
<organism evidence="11 12">
    <name type="scientific">Zingiber officinale</name>
    <name type="common">Ginger</name>
    <name type="synonym">Amomum zingiber</name>
    <dbReference type="NCBI Taxonomy" id="94328"/>
    <lineage>
        <taxon>Eukaryota</taxon>
        <taxon>Viridiplantae</taxon>
        <taxon>Streptophyta</taxon>
        <taxon>Embryophyta</taxon>
        <taxon>Tracheophyta</taxon>
        <taxon>Spermatophyta</taxon>
        <taxon>Magnoliopsida</taxon>
        <taxon>Liliopsida</taxon>
        <taxon>Zingiberales</taxon>
        <taxon>Zingiberaceae</taxon>
        <taxon>Zingiber</taxon>
    </lineage>
</organism>
<gene>
    <name evidence="11" type="ORF">ZIOFF_066248</name>
</gene>
<evidence type="ECO:0000256" key="1">
    <source>
        <dbReference type="ARBA" id="ARBA00001711"/>
    </source>
</evidence>
<dbReference type="InterPro" id="IPR013766">
    <property type="entry name" value="Thioredoxin_domain"/>
</dbReference>
<feature type="domain" description="Thioredoxin" evidence="10">
    <location>
        <begin position="65"/>
        <end position="227"/>
    </location>
</feature>
<dbReference type="PANTHER" id="PTHR10430:SF16">
    <property type="entry name" value="PEROXIREDOXIN-5, MITOCHONDRIAL"/>
    <property type="match status" value="1"/>
</dbReference>
<dbReference type="InterPro" id="IPR037944">
    <property type="entry name" value="PRX5-like"/>
</dbReference>
<evidence type="ECO:0000256" key="3">
    <source>
        <dbReference type="ARBA" id="ARBA00013016"/>
    </source>
</evidence>
<dbReference type="PANTHER" id="PTHR10430">
    <property type="entry name" value="PEROXIREDOXIN"/>
    <property type="match status" value="1"/>
</dbReference>
<proteinExistence type="inferred from homology"/>
<dbReference type="SUPFAM" id="SSF52833">
    <property type="entry name" value="Thioredoxin-like"/>
    <property type="match status" value="1"/>
</dbReference>
<dbReference type="InterPro" id="IPR036249">
    <property type="entry name" value="Thioredoxin-like_sf"/>
</dbReference>
<evidence type="ECO:0000313" key="11">
    <source>
        <dbReference type="EMBL" id="KAG6476998.1"/>
    </source>
</evidence>
<dbReference type="InterPro" id="IPR013740">
    <property type="entry name" value="Redoxin"/>
</dbReference>
<dbReference type="SUPFAM" id="SSF51735">
    <property type="entry name" value="NAD(P)-binding Rossmann-fold domains"/>
    <property type="match status" value="1"/>
</dbReference>
<dbReference type="GO" id="GO:0005737">
    <property type="term" value="C:cytoplasm"/>
    <property type="evidence" value="ECO:0007669"/>
    <property type="project" value="TreeGrafter"/>
</dbReference>
<comment type="catalytic activity">
    <reaction evidence="1">
        <text>[glutaredoxin]-dithiol + a hydroperoxide = [glutaredoxin]-disulfide + an alcohol + H2O</text>
        <dbReference type="Rhea" id="RHEA:62624"/>
        <dbReference type="Rhea" id="RHEA-COMP:10729"/>
        <dbReference type="Rhea" id="RHEA-COMP:10730"/>
        <dbReference type="ChEBI" id="CHEBI:15377"/>
        <dbReference type="ChEBI" id="CHEBI:29950"/>
        <dbReference type="ChEBI" id="CHEBI:30879"/>
        <dbReference type="ChEBI" id="CHEBI:35924"/>
        <dbReference type="ChEBI" id="CHEBI:50058"/>
        <dbReference type="EC" id="1.11.1.25"/>
    </reaction>
</comment>
<evidence type="ECO:0000256" key="2">
    <source>
        <dbReference type="ARBA" id="ARBA00010505"/>
    </source>
</evidence>
<evidence type="ECO:0000313" key="12">
    <source>
        <dbReference type="Proteomes" id="UP000734854"/>
    </source>
</evidence>
<keyword evidence="7" id="KW-0676">Redox-active center</keyword>
<dbReference type="Proteomes" id="UP000734854">
    <property type="component" value="Unassembled WGS sequence"/>
</dbReference>
<dbReference type="CDD" id="cd03013">
    <property type="entry name" value="PRX5_like"/>
    <property type="match status" value="1"/>
</dbReference>
<keyword evidence="5" id="KW-0049">Antioxidant</keyword>
<accession>A0A8J5F2N2</accession>
<dbReference type="Pfam" id="PF08534">
    <property type="entry name" value="Redoxin"/>
    <property type="match status" value="1"/>
</dbReference>
<evidence type="ECO:0000259" key="10">
    <source>
        <dbReference type="PROSITE" id="PS51352"/>
    </source>
</evidence>
<name>A0A8J5F2N2_ZINOF</name>
<dbReference type="GO" id="GO:0008379">
    <property type="term" value="F:thioredoxin peroxidase activity"/>
    <property type="evidence" value="ECO:0007669"/>
    <property type="project" value="InterPro"/>
</dbReference>
<comment type="similarity">
    <text evidence="2">Belongs to the peroxiredoxin family. Prx5 subfamily.</text>
</comment>
<evidence type="ECO:0000256" key="5">
    <source>
        <dbReference type="ARBA" id="ARBA00022862"/>
    </source>
</evidence>
<dbReference type="Gene3D" id="3.40.50.720">
    <property type="entry name" value="NAD(P)-binding Rossmann-like Domain"/>
    <property type="match status" value="3"/>
</dbReference>
<keyword evidence="12" id="KW-1185">Reference proteome</keyword>
<dbReference type="FunFam" id="3.40.30.10:FF:000020">
    <property type="entry name" value="Peroxiredoxin"/>
    <property type="match status" value="1"/>
</dbReference>
<dbReference type="InterPro" id="IPR001509">
    <property type="entry name" value="Epimerase_deHydtase"/>
</dbReference>
<dbReference type="Gene3D" id="3.40.30.10">
    <property type="entry name" value="Glutaredoxin"/>
    <property type="match status" value="1"/>
</dbReference>
<dbReference type="PROSITE" id="PS51352">
    <property type="entry name" value="THIOREDOXIN_2"/>
    <property type="match status" value="1"/>
</dbReference>
<evidence type="ECO:0000256" key="7">
    <source>
        <dbReference type="ARBA" id="ARBA00023284"/>
    </source>
</evidence>
<comment type="caution">
    <text evidence="11">The sequence shown here is derived from an EMBL/GenBank/DDBJ whole genome shotgun (WGS) entry which is preliminary data.</text>
</comment>